<protein>
    <submittedName>
        <fullName evidence="2">Metal dependent phosphohydrolase</fullName>
    </submittedName>
</protein>
<keyword evidence="1 2" id="KW-0378">Hydrolase</keyword>
<dbReference type="STRING" id="1423807.FD16_GL001786"/>
<comment type="caution">
    <text evidence="2">The sequence shown here is derived from an EMBL/GenBank/DDBJ whole genome shotgun (WGS) entry which is preliminary data.</text>
</comment>
<evidence type="ECO:0000313" key="2">
    <source>
        <dbReference type="EMBL" id="KRM09434.1"/>
    </source>
</evidence>
<evidence type="ECO:0000256" key="1">
    <source>
        <dbReference type="ARBA" id="ARBA00022801"/>
    </source>
</evidence>
<dbReference type="InterPro" id="IPR050798">
    <property type="entry name" value="YhaM_exoribonuc/phosphodiest"/>
</dbReference>
<dbReference type="eggNOG" id="COG3481">
    <property type="taxonomic scope" value="Bacteria"/>
</dbReference>
<dbReference type="Proteomes" id="UP000051820">
    <property type="component" value="Unassembled WGS sequence"/>
</dbReference>
<dbReference type="PANTHER" id="PTHR37294">
    <property type="entry name" value="3'-5' EXORIBONUCLEASE YHAM"/>
    <property type="match status" value="1"/>
</dbReference>
<dbReference type="GO" id="GO:0031125">
    <property type="term" value="P:rRNA 3'-end processing"/>
    <property type="evidence" value="ECO:0007669"/>
    <property type="project" value="TreeGrafter"/>
</dbReference>
<dbReference type="GO" id="GO:0016787">
    <property type="term" value="F:hydrolase activity"/>
    <property type="evidence" value="ECO:0007669"/>
    <property type="project" value="UniProtKB-KW"/>
</dbReference>
<sequence>MGDEWIIKVCDKNGIDTDKQSIVLLRHCLLAHHGKLEYGSPVLARIPEAAALHSIDELDATMMTYEKNYADMEPGSMSKRIFNLDNQMVFKTNDEDVDLD</sequence>
<evidence type="ECO:0000313" key="3">
    <source>
        <dbReference type="Proteomes" id="UP000051820"/>
    </source>
</evidence>
<accession>A0A0R1VUU6</accession>
<proteinExistence type="predicted"/>
<dbReference type="PANTHER" id="PTHR37294:SF1">
    <property type="entry name" value="3'-5' EXORIBONUCLEASE YHAM"/>
    <property type="match status" value="1"/>
</dbReference>
<dbReference type="AlphaFoldDB" id="A0A0R1VUU6"/>
<name>A0A0R1VUU6_9LACO</name>
<dbReference type="PATRIC" id="fig|1423807.3.peg.1829"/>
<dbReference type="EMBL" id="AZGF01000041">
    <property type="protein sequence ID" value="KRM09434.1"/>
    <property type="molecule type" value="Genomic_DNA"/>
</dbReference>
<organism evidence="2 3">
    <name type="scientific">Paucilactobacillus suebicus DSM 5007 = KCTC 3549</name>
    <dbReference type="NCBI Taxonomy" id="1423807"/>
    <lineage>
        <taxon>Bacteria</taxon>
        <taxon>Bacillati</taxon>
        <taxon>Bacillota</taxon>
        <taxon>Bacilli</taxon>
        <taxon>Lactobacillales</taxon>
        <taxon>Lactobacillaceae</taxon>
        <taxon>Paucilactobacillus</taxon>
    </lineage>
</organism>
<gene>
    <name evidence="2" type="ORF">FD16_GL001786</name>
</gene>
<reference evidence="2 3" key="1">
    <citation type="journal article" date="2015" name="Genome Announc.">
        <title>Expanding the biotechnology potential of lactobacilli through comparative genomics of 213 strains and associated genera.</title>
        <authorList>
            <person name="Sun Z."/>
            <person name="Harris H.M."/>
            <person name="McCann A."/>
            <person name="Guo C."/>
            <person name="Argimon S."/>
            <person name="Zhang W."/>
            <person name="Yang X."/>
            <person name="Jeffery I.B."/>
            <person name="Cooney J.C."/>
            <person name="Kagawa T.F."/>
            <person name="Liu W."/>
            <person name="Song Y."/>
            <person name="Salvetti E."/>
            <person name="Wrobel A."/>
            <person name="Rasinkangas P."/>
            <person name="Parkhill J."/>
            <person name="Rea M.C."/>
            <person name="O'Sullivan O."/>
            <person name="Ritari J."/>
            <person name="Douillard F.P."/>
            <person name="Paul Ross R."/>
            <person name="Yang R."/>
            <person name="Briner A.E."/>
            <person name="Felis G.E."/>
            <person name="de Vos W.M."/>
            <person name="Barrangou R."/>
            <person name="Klaenhammer T.R."/>
            <person name="Caufield P.W."/>
            <person name="Cui Y."/>
            <person name="Zhang H."/>
            <person name="O'Toole P.W."/>
        </authorList>
    </citation>
    <scope>NUCLEOTIDE SEQUENCE [LARGE SCALE GENOMIC DNA]</scope>
    <source>
        <strain evidence="2 3">DSM 5007</strain>
    </source>
</reference>
<keyword evidence="3" id="KW-1185">Reference proteome</keyword>